<feature type="transmembrane region" description="Helical" evidence="1">
    <location>
        <begin position="28"/>
        <end position="48"/>
    </location>
</feature>
<protein>
    <submittedName>
        <fullName evidence="2">Uncharacterized protein</fullName>
    </submittedName>
</protein>
<keyword evidence="1" id="KW-0812">Transmembrane</keyword>
<name>A0A1A9ZNN5_GLOPL</name>
<reference evidence="2" key="2">
    <citation type="submission" date="2020-05" db="UniProtKB">
        <authorList>
            <consortium name="EnsemblMetazoa"/>
        </authorList>
    </citation>
    <scope>IDENTIFICATION</scope>
    <source>
        <strain evidence="2">IAEA</strain>
    </source>
</reference>
<evidence type="ECO:0000313" key="3">
    <source>
        <dbReference type="Proteomes" id="UP000092445"/>
    </source>
</evidence>
<reference evidence="3" key="1">
    <citation type="submission" date="2014-03" db="EMBL/GenBank/DDBJ databases">
        <authorList>
            <person name="Aksoy S."/>
            <person name="Warren W."/>
            <person name="Wilson R.K."/>
        </authorList>
    </citation>
    <scope>NUCLEOTIDE SEQUENCE [LARGE SCALE GENOMIC DNA]</scope>
    <source>
        <strain evidence="3">IAEA</strain>
    </source>
</reference>
<proteinExistence type="predicted"/>
<sequence length="135" mass="15052">MHLLLITQHSHDIQIGYSTSGESEIFMFSHYFTALTVISVCILSHRVVDWKTGKAETKHYTCLNKTIKQRREKVHMSSSTSISSSVSASPTFNRKLIVYGFLSASLPFRACCDSAKHTLCYGCQPYGPVESVTSP</sequence>
<dbReference type="AlphaFoldDB" id="A0A1A9ZNN5"/>
<keyword evidence="1" id="KW-0472">Membrane</keyword>
<keyword evidence="3" id="KW-1185">Reference proteome</keyword>
<dbReference type="EnsemblMetazoa" id="GPAI020263-RA">
    <property type="protein sequence ID" value="GPAI020263-PA"/>
    <property type="gene ID" value="GPAI020263"/>
</dbReference>
<organism evidence="2 3">
    <name type="scientific">Glossina pallidipes</name>
    <name type="common">Tsetse fly</name>
    <dbReference type="NCBI Taxonomy" id="7398"/>
    <lineage>
        <taxon>Eukaryota</taxon>
        <taxon>Metazoa</taxon>
        <taxon>Ecdysozoa</taxon>
        <taxon>Arthropoda</taxon>
        <taxon>Hexapoda</taxon>
        <taxon>Insecta</taxon>
        <taxon>Pterygota</taxon>
        <taxon>Neoptera</taxon>
        <taxon>Endopterygota</taxon>
        <taxon>Diptera</taxon>
        <taxon>Brachycera</taxon>
        <taxon>Muscomorpha</taxon>
        <taxon>Hippoboscoidea</taxon>
        <taxon>Glossinidae</taxon>
        <taxon>Glossina</taxon>
    </lineage>
</organism>
<keyword evidence="1" id="KW-1133">Transmembrane helix</keyword>
<evidence type="ECO:0000256" key="1">
    <source>
        <dbReference type="SAM" id="Phobius"/>
    </source>
</evidence>
<evidence type="ECO:0000313" key="2">
    <source>
        <dbReference type="EnsemblMetazoa" id="GPAI020263-PA"/>
    </source>
</evidence>
<dbReference type="Proteomes" id="UP000092445">
    <property type="component" value="Unassembled WGS sequence"/>
</dbReference>
<dbReference type="VEuPathDB" id="VectorBase:GPAI020263"/>
<accession>A0A1A9ZNN5</accession>